<dbReference type="EMBL" id="CYGY02000063">
    <property type="protein sequence ID" value="SIT48342.1"/>
    <property type="molecule type" value="Genomic_DNA"/>
</dbReference>
<reference evidence="1" key="1">
    <citation type="submission" date="2016-12" db="EMBL/GenBank/DDBJ databases">
        <authorList>
            <person name="Moulin L."/>
        </authorList>
    </citation>
    <scope>NUCLEOTIDE SEQUENCE [LARGE SCALE GENOMIC DNA]</scope>
    <source>
        <strain evidence="1">STM 7183</strain>
    </source>
</reference>
<protein>
    <submittedName>
        <fullName evidence="1">Uncharacterized protein</fullName>
    </submittedName>
</protein>
<proteinExistence type="predicted"/>
<gene>
    <name evidence="1" type="ORF">BN2476_630129</name>
</gene>
<evidence type="ECO:0000313" key="1">
    <source>
        <dbReference type="EMBL" id="SIT48342.1"/>
    </source>
</evidence>
<keyword evidence="2" id="KW-1185">Reference proteome</keyword>
<sequence>MLTCNAPLGWILGGSAIEYLFNNGSRGFSQGEIGLPSIKLYHGILSYPVLGGSGFIRSYFLLQDSDVYRKKPSIVC</sequence>
<comment type="caution">
    <text evidence="1">The sequence shown here is derived from an EMBL/GenBank/DDBJ whole genome shotgun (WGS) entry which is preliminary data.</text>
</comment>
<accession>A0A1N7SLY1</accession>
<dbReference type="AlphaFoldDB" id="A0A1N7SLY1"/>
<organism evidence="1 2">
    <name type="scientific">Paraburkholderia piptadeniae</name>
    <dbReference type="NCBI Taxonomy" id="1701573"/>
    <lineage>
        <taxon>Bacteria</taxon>
        <taxon>Pseudomonadati</taxon>
        <taxon>Pseudomonadota</taxon>
        <taxon>Betaproteobacteria</taxon>
        <taxon>Burkholderiales</taxon>
        <taxon>Burkholderiaceae</taxon>
        <taxon>Paraburkholderia</taxon>
    </lineage>
</organism>
<name>A0A1N7SLY1_9BURK</name>
<evidence type="ECO:0000313" key="2">
    <source>
        <dbReference type="Proteomes" id="UP000195569"/>
    </source>
</evidence>
<dbReference type="Proteomes" id="UP000195569">
    <property type="component" value="Unassembled WGS sequence"/>
</dbReference>